<dbReference type="PANTHER" id="PTHR34294">
    <property type="entry name" value="TRANSCRIPTIONAL REGULATOR-RELATED"/>
    <property type="match status" value="1"/>
</dbReference>
<dbReference type="Pfam" id="PF04198">
    <property type="entry name" value="Sugar-bind"/>
    <property type="match status" value="1"/>
</dbReference>
<comment type="similarity">
    <text evidence="1">Belongs to the SorC transcriptional regulatory family.</text>
</comment>
<dbReference type="InterPro" id="IPR036388">
    <property type="entry name" value="WH-like_DNA-bd_sf"/>
</dbReference>
<protein>
    <submittedName>
        <fullName evidence="7">Sugar-binding transcriptional regulator</fullName>
    </submittedName>
</protein>
<dbReference type="InterPro" id="IPR051054">
    <property type="entry name" value="SorC_transcr_regulators"/>
</dbReference>
<keyword evidence="8" id="KW-1185">Reference proteome</keyword>
<dbReference type="InterPro" id="IPR036390">
    <property type="entry name" value="WH_DNA-bd_sf"/>
</dbReference>
<dbReference type="Gene3D" id="3.40.50.1360">
    <property type="match status" value="1"/>
</dbReference>
<evidence type="ECO:0000256" key="4">
    <source>
        <dbReference type="ARBA" id="ARBA00023163"/>
    </source>
</evidence>
<dbReference type="EMBL" id="CP065689">
    <property type="protein sequence ID" value="QPS60912.1"/>
    <property type="molecule type" value="Genomic_DNA"/>
</dbReference>
<dbReference type="Pfam" id="PF12802">
    <property type="entry name" value="MarR_2"/>
    <property type="match status" value="1"/>
</dbReference>
<dbReference type="InterPro" id="IPR007324">
    <property type="entry name" value="Sugar-bd_dom_put"/>
</dbReference>
<name>A0A7T2XP19_9CORY</name>
<keyword evidence="3" id="KW-0238">DNA-binding</keyword>
<evidence type="ECO:0000256" key="3">
    <source>
        <dbReference type="ARBA" id="ARBA00023125"/>
    </source>
</evidence>
<keyword evidence="4" id="KW-0804">Transcription</keyword>
<feature type="domain" description="Sugar-binding" evidence="5">
    <location>
        <begin position="62"/>
        <end position="311"/>
    </location>
</feature>
<dbReference type="Proteomes" id="UP000594905">
    <property type="component" value="Chromosome"/>
</dbReference>
<accession>A0A7T2XP19</accession>
<gene>
    <name evidence="7" type="ORF">I6G51_11655</name>
</gene>
<dbReference type="InterPro" id="IPR037171">
    <property type="entry name" value="NagB/RpiA_transferase-like"/>
</dbReference>
<evidence type="ECO:0000313" key="7">
    <source>
        <dbReference type="EMBL" id="QPS60912.1"/>
    </source>
</evidence>
<sequence>MMELRDEQSLQVAKLYYRGGLSQSEVAAEMGLSRPTVAKLLQHAKARGYVTVEIHDPREDGDELGQRLMERYGLEDVRLVFSPRGDEDTLTEGLGRVGAKMLHELVHDGMSVGISWGNTMHSVARHMQPKSVAGVEIVQLKGGHSHSIRVTNDMDTLKRISAAFGAETLSLPLPVIFDSAEAKEIVEKDRHISSILNAGRHADLAVFTVGAVSRDSLLMNLGYLSEEEIHVLERQAVGDACSRFYTADGEVASPAIDARTIGVSLSELKAIPQRFMVAGGLQKMAAIDTALRMKLATHVVIDKETANRLLQL</sequence>
<dbReference type="InterPro" id="IPR000835">
    <property type="entry name" value="HTH_MarR-typ"/>
</dbReference>
<proteinExistence type="inferred from homology"/>
<evidence type="ECO:0000313" key="8">
    <source>
        <dbReference type="Proteomes" id="UP000594905"/>
    </source>
</evidence>
<reference evidence="7 8" key="1">
    <citation type="submission" date="2020-12" db="EMBL/GenBank/DDBJ databases">
        <title>FDA dAtabase for Regulatory Grade micrObial Sequences (FDA-ARGOS): Supporting development and validation of Infectious Disease Dx tests.</title>
        <authorList>
            <person name="Sproer C."/>
            <person name="Gronow S."/>
            <person name="Severitt S."/>
            <person name="Schroder I."/>
            <person name="Tallon L."/>
            <person name="Sadzewicz L."/>
            <person name="Zhao X."/>
            <person name="Boylan J."/>
            <person name="Ott S."/>
            <person name="Bowen H."/>
            <person name="Vavikolanu K."/>
            <person name="Mehta A."/>
            <person name="Aluvathingal J."/>
            <person name="Nadendla S."/>
            <person name="Lowell S."/>
            <person name="Myers T."/>
            <person name="Yan Y."/>
            <person name="Sichtig H."/>
        </authorList>
    </citation>
    <scope>NUCLEOTIDE SEQUENCE [LARGE SCALE GENOMIC DNA]</scope>
    <source>
        <strain evidence="7 8">FDAARGOS_894</strain>
    </source>
</reference>
<dbReference type="SUPFAM" id="SSF100950">
    <property type="entry name" value="NagB/RpiA/CoA transferase-like"/>
    <property type="match status" value="1"/>
</dbReference>
<dbReference type="PANTHER" id="PTHR34294:SF1">
    <property type="entry name" value="TRANSCRIPTIONAL REGULATOR LSRR"/>
    <property type="match status" value="1"/>
</dbReference>
<dbReference type="Gene3D" id="1.10.10.10">
    <property type="entry name" value="Winged helix-like DNA-binding domain superfamily/Winged helix DNA-binding domain"/>
    <property type="match status" value="1"/>
</dbReference>
<evidence type="ECO:0000256" key="1">
    <source>
        <dbReference type="ARBA" id="ARBA00010466"/>
    </source>
</evidence>
<feature type="domain" description="HTH marR-type" evidence="6">
    <location>
        <begin position="15"/>
        <end position="53"/>
    </location>
</feature>
<organism evidence="7 8">
    <name type="scientific">Corynebacterium minutissimum</name>
    <dbReference type="NCBI Taxonomy" id="38301"/>
    <lineage>
        <taxon>Bacteria</taxon>
        <taxon>Bacillati</taxon>
        <taxon>Actinomycetota</taxon>
        <taxon>Actinomycetes</taxon>
        <taxon>Mycobacteriales</taxon>
        <taxon>Corynebacteriaceae</taxon>
        <taxon>Corynebacterium</taxon>
    </lineage>
</organism>
<evidence type="ECO:0000259" key="6">
    <source>
        <dbReference type="Pfam" id="PF12802"/>
    </source>
</evidence>
<keyword evidence="2" id="KW-0805">Transcription regulation</keyword>
<evidence type="ECO:0000256" key="2">
    <source>
        <dbReference type="ARBA" id="ARBA00023015"/>
    </source>
</evidence>
<dbReference type="SUPFAM" id="SSF46785">
    <property type="entry name" value="Winged helix' DNA-binding domain"/>
    <property type="match status" value="1"/>
</dbReference>
<evidence type="ECO:0000259" key="5">
    <source>
        <dbReference type="Pfam" id="PF04198"/>
    </source>
</evidence>